<comment type="caution">
    <text evidence="1">The sequence shown here is derived from an EMBL/GenBank/DDBJ whole genome shotgun (WGS) entry which is preliminary data.</text>
</comment>
<protein>
    <submittedName>
        <fullName evidence="1">Uncharacterized protein</fullName>
    </submittedName>
</protein>
<evidence type="ECO:0000313" key="1">
    <source>
        <dbReference type="EMBL" id="KAG2214069.1"/>
    </source>
</evidence>
<dbReference type="Pfam" id="PF02033">
    <property type="entry name" value="RBFA"/>
    <property type="match status" value="1"/>
</dbReference>
<dbReference type="InterPro" id="IPR023799">
    <property type="entry name" value="RbfA_dom_sf"/>
</dbReference>
<dbReference type="InterPro" id="IPR000238">
    <property type="entry name" value="RbfA"/>
</dbReference>
<keyword evidence="2" id="KW-1185">Reference proteome</keyword>
<reference evidence="1" key="1">
    <citation type="submission" date="2020-12" db="EMBL/GenBank/DDBJ databases">
        <title>Metabolic potential, ecology and presence of endohyphal bacteria is reflected in genomic diversity of Mucoromycotina.</title>
        <authorList>
            <person name="Muszewska A."/>
            <person name="Okrasinska A."/>
            <person name="Steczkiewicz K."/>
            <person name="Drgas O."/>
            <person name="Orlowska M."/>
            <person name="Perlinska-Lenart U."/>
            <person name="Aleksandrzak-Piekarczyk T."/>
            <person name="Szatraj K."/>
            <person name="Zielenkiewicz U."/>
            <person name="Pilsyk S."/>
            <person name="Malc E."/>
            <person name="Mieczkowski P."/>
            <person name="Kruszewska J.S."/>
            <person name="Biernat P."/>
            <person name="Pawlowska J."/>
        </authorList>
    </citation>
    <scope>NUCLEOTIDE SEQUENCE</scope>
    <source>
        <strain evidence="1">CBS 226.32</strain>
    </source>
</reference>
<dbReference type="SUPFAM" id="SSF89919">
    <property type="entry name" value="Ribosome-binding factor A, RbfA"/>
    <property type="match status" value="1"/>
</dbReference>
<accession>A0A8H7RN90</accession>
<gene>
    <name evidence="1" type="ORF">INT46_004984</name>
</gene>
<proteinExistence type="predicted"/>
<name>A0A8H7RN90_9FUNG</name>
<dbReference type="InterPro" id="IPR015946">
    <property type="entry name" value="KH_dom-like_a/b"/>
</dbReference>
<dbReference type="Gene3D" id="3.30.300.20">
    <property type="match status" value="1"/>
</dbReference>
<dbReference type="EMBL" id="JAEPRC010000030">
    <property type="protein sequence ID" value="KAG2214069.1"/>
    <property type="molecule type" value="Genomic_DNA"/>
</dbReference>
<evidence type="ECO:0000313" key="2">
    <source>
        <dbReference type="Proteomes" id="UP000650833"/>
    </source>
</evidence>
<dbReference type="OrthoDB" id="2250046at2759"/>
<dbReference type="AlphaFoldDB" id="A0A8H7RN90"/>
<organism evidence="1 2">
    <name type="scientific">Mucor plumbeus</name>
    <dbReference type="NCBI Taxonomy" id="97098"/>
    <lineage>
        <taxon>Eukaryota</taxon>
        <taxon>Fungi</taxon>
        <taxon>Fungi incertae sedis</taxon>
        <taxon>Mucoromycota</taxon>
        <taxon>Mucoromycotina</taxon>
        <taxon>Mucoromycetes</taxon>
        <taxon>Mucorales</taxon>
        <taxon>Mucorineae</taxon>
        <taxon>Mucoraceae</taxon>
        <taxon>Mucor</taxon>
    </lineage>
</organism>
<dbReference type="Proteomes" id="UP000650833">
    <property type="component" value="Unassembled WGS sequence"/>
</dbReference>
<sequence length="203" mass="23560">MSNSTTKPKKLPKTPRYTPQNQQILDEMMIPGPALRFFKTKKERKRPEMFDIASSSSIEQLHTAPARLVNFNEFDSAPNIAQQRLSERLQRAISTMYSMENMPSQWVTPGFVDIRGVKVSRNLRKCQILYEPSSTIKKERGNVHRALLDYTHLLSNMIRNHAQLKRPLSIKFVSDTNAKELEDLFEKLSVLEKEQEEKDNLLN</sequence>